<proteinExistence type="inferred from homology"/>
<evidence type="ECO:0000256" key="6">
    <source>
        <dbReference type="ARBA" id="ARBA00022840"/>
    </source>
</evidence>
<dbReference type="EMBL" id="BARV01024838">
    <property type="protein sequence ID" value="GAI37688.1"/>
    <property type="molecule type" value="Genomic_DNA"/>
</dbReference>
<dbReference type="InterPro" id="IPR016136">
    <property type="entry name" value="DNA_helicase_N/primase_C"/>
</dbReference>
<dbReference type="PANTHER" id="PTHR30153:SF2">
    <property type="entry name" value="REPLICATIVE DNA HELICASE"/>
    <property type="match status" value="1"/>
</dbReference>
<protein>
    <recommendedName>
        <fullName evidence="9">DNA 5'-3' helicase</fullName>
        <ecNumber evidence="9">5.6.2.3</ecNumber>
    </recommendedName>
</protein>
<evidence type="ECO:0000256" key="4">
    <source>
        <dbReference type="ARBA" id="ARBA00022801"/>
    </source>
</evidence>
<dbReference type="GO" id="GO:0006260">
    <property type="term" value="P:DNA replication"/>
    <property type="evidence" value="ECO:0007669"/>
    <property type="project" value="UniProtKB-KW"/>
</dbReference>
<dbReference type="InterPro" id="IPR007693">
    <property type="entry name" value="DNA_helicase_DnaB-like_N"/>
</dbReference>
<evidence type="ECO:0000256" key="9">
    <source>
        <dbReference type="ARBA" id="ARBA00044969"/>
    </source>
</evidence>
<dbReference type="InterPro" id="IPR036185">
    <property type="entry name" value="DNA_heli_DnaB-like_N_sf"/>
</dbReference>
<gene>
    <name evidence="12" type="ORF">S06H3_40461</name>
</gene>
<reference evidence="12" key="1">
    <citation type="journal article" date="2014" name="Front. Microbiol.">
        <title>High frequency of phylogenetically diverse reductive dehalogenase-homologous genes in deep subseafloor sedimentary metagenomes.</title>
        <authorList>
            <person name="Kawai M."/>
            <person name="Futagami T."/>
            <person name="Toyoda A."/>
            <person name="Takaki Y."/>
            <person name="Nishi S."/>
            <person name="Hori S."/>
            <person name="Arai W."/>
            <person name="Tsubouchi T."/>
            <person name="Morono Y."/>
            <person name="Uchiyama I."/>
            <person name="Ito T."/>
            <person name="Fujiyama A."/>
            <person name="Inagaki F."/>
            <person name="Takami H."/>
        </authorList>
    </citation>
    <scope>NUCLEOTIDE SEQUENCE</scope>
    <source>
        <strain evidence="12">Expedition CK06-06</strain>
    </source>
</reference>
<dbReference type="Pfam" id="PF00772">
    <property type="entry name" value="DnaB"/>
    <property type="match status" value="1"/>
</dbReference>
<dbReference type="InterPro" id="IPR027417">
    <property type="entry name" value="P-loop_NTPase"/>
</dbReference>
<evidence type="ECO:0000256" key="5">
    <source>
        <dbReference type="ARBA" id="ARBA00022806"/>
    </source>
</evidence>
<dbReference type="SUPFAM" id="SSF52540">
    <property type="entry name" value="P-loop containing nucleoside triphosphate hydrolases"/>
    <property type="match status" value="1"/>
</dbReference>
<feature type="non-terminal residue" evidence="12">
    <location>
        <position position="1"/>
    </location>
</feature>
<dbReference type="EC" id="5.6.2.3" evidence="9"/>
<keyword evidence="5" id="KW-0347">Helicase</keyword>
<keyword evidence="8" id="KW-0413">Isomerase</keyword>
<dbReference type="Gene3D" id="1.10.860.10">
    <property type="entry name" value="DNAb Helicase, Chain A"/>
    <property type="match status" value="1"/>
</dbReference>
<comment type="catalytic activity">
    <reaction evidence="10">
        <text>ATP + H2O = ADP + phosphate + H(+)</text>
        <dbReference type="Rhea" id="RHEA:13065"/>
        <dbReference type="ChEBI" id="CHEBI:15377"/>
        <dbReference type="ChEBI" id="CHEBI:15378"/>
        <dbReference type="ChEBI" id="CHEBI:30616"/>
        <dbReference type="ChEBI" id="CHEBI:43474"/>
        <dbReference type="ChEBI" id="CHEBI:456216"/>
        <dbReference type="EC" id="5.6.2.3"/>
    </reaction>
</comment>
<evidence type="ECO:0000256" key="3">
    <source>
        <dbReference type="ARBA" id="ARBA00022741"/>
    </source>
</evidence>
<dbReference type="InterPro" id="IPR007694">
    <property type="entry name" value="DNA_helicase_DnaB-like_C"/>
</dbReference>
<evidence type="ECO:0000256" key="7">
    <source>
        <dbReference type="ARBA" id="ARBA00023125"/>
    </source>
</evidence>
<evidence type="ECO:0000256" key="2">
    <source>
        <dbReference type="ARBA" id="ARBA00022705"/>
    </source>
</evidence>
<dbReference type="GO" id="GO:0016787">
    <property type="term" value="F:hydrolase activity"/>
    <property type="evidence" value="ECO:0007669"/>
    <property type="project" value="UniProtKB-KW"/>
</dbReference>
<evidence type="ECO:0000256" key="1">
    <source>
        <dbReference type="ARBA" id="ARBA00008428"/>
    </source>
</evidence>
<dbReference type="GO" id="GO:0005829">
    <property type="term" value="C:cytosol"/>
    <property type="evidence" value="ECO:0007669"/>
    <property type="project" value="TreeGrafter"/>
</dbReference>
<evidence type="ECO:0000256" key="10">
    <source>
        <dbReference type="ARBA" id="ARBA00048954"/>
    </source>
</evidence>
<keyword evidence="2" id="KW-0235">DNA replication</keyword>
<keyword evidence="6" id="KW-0067">ATP-binding</keyword>
<name>X1N279_9ZZZZ</name>
<dbReference type="GO" id="GO:0043139">
    <property type="term" value="F:5'-3' DNA helicase activity"/>
    <property type="evidence" value="ECO:0007669"/>
    <property type="project" value="UniProtKB-EC"/>
</dbReference>
<comment type="similarity">
    <text evidence="1">Belongs to the helicase family. DnaB subfamily.</text>
</comment>
<keyword evidence="4" id="KW-0378">Hydrolase</keyword>
<organism evidence="12">
    <name type="scientific">marine sediment metagenome</name>
    <dbReference type="NCBI Taxonomy" id="412755"/>
    <lineage>
        <taxon>unclassified sequences</taxon>
        <taxon>metagenomes</taxon>
        <taxon>ecological metagenomes</taxon>
    </lineage>
</organism>
<accession>X1N279</accession>
<keyword evidence="3" id="KW-0547">Nucleotide-binding</keyword>
<keyword evidence="7" id="KW-0238">DNA-binding</keyword>
<evidence type="ECO:0000313" key="12">
    <source>
        <dbReference type="EMBL" id="GAI37688.1"/>
    </source>
</evidence>
<dbReference type="Gene3D" id="3.40.50.300">
    <property type="entry name" value="P-loop containing nucleotide triphosphate hydrolases"/>
    <property type="match status" value="1"/>
</dbReference>
<dbReference type="AlphaFoldDB" id="X1N279"/>
<sequence>NTVAQELDRGEKLEACGGAAYLSRLISICPTSLDIEDYAQIVYRLSIMRHLITAAGQIANIGYQADPDVDASLNRAEDVLFRLRHGQSPRDFTHIRQVLDKYFETTAPALEAEGLPKEPISYVLSGFAGLDEYLGGFQRSDLIIVAGRPSLGKTSLALSLARNAAVEQGACVALFSLEMAREPLVLRILASESEVDSRRVRLGLHTEEQEKRIMDAIGRLSEAPIYIDDSPQLRVVEMRSKARRLHFERGINLIIVDYLQLMQGDG</sequence>
<dbReference type="PANTHER" id="PTHR30153">
    <property type="entry name" value="REPLICATIVE DNA HELICASE DNAB"/>
    <property type="match status" value="1"/>
</dbReference>
<dbReference type="GO" id="GO:0005524">
    <property type="term" value="F:ATP binding"/>
    <property type="evidence" value="ECO:0007669"/>
    <property type="project" value="UniProtKB-KW"/>
</dbReference>
<dbReference type="SUPFAM" id="SSF48024">
    <property type="entry name" value="N-terminal domain of DnaB helicase"/>
    <property type="match status" value="1"/>
</dbReference>
<dbReference type="Pfam" id="PF03796">
    <property type="entry name" value="DnaB_C"/>
    <property type="match status" value="1"/>
</dbReference>
<dbReference type="GO" id="GO:0003677">
    <property type="term" value="F:DNA binding"/>
    <property type="evidence" value="ECO:0007669"/>
    <property type="project" value="UniProtKB-KW"/>
</dbReference>
<dbReference type="PROSITE" id="PS51199">
    <property type="entry name" value="SF4_HELICASE"/>
    <property type="match status" value="1"/>
</dbReference>
<feature type="non-terminal residue" evidence="12">
    <location>
        <position position="266"/>
    </location>
</feature>
<comment type="caution">
    <text evidence="12">The sequence shown here is derived from an EMBL/GenBank/DDBJ whole genome shotgun (WGS) entry which is preliminary data.</text>
</comment>
<evidence type="ECO:0000259" key="11">
    <source>
        <dbReference type="PROSITE" id="PS51199"/>
    </source>
</evidence>
<feature type="domain" description="SF4 helicase" evidence="11">
    <location>
        <begin position="116"/>
        <end position="266"/>
    </location>
</feature>
<evidence type="ECO:0000256" key="8">
    <source>
        <dbReference type="ARBA" id="ARBA00023235"/>
    </source>
</evidence>